<name>A0ACB8M7N1_CITSI</name>
<sequence length="530" mass="60007">MQLPKPIKVSPIVDENPIFENGKEDQPLSPMSRLFHEPESNLYIVVMIGFKSKINPDFVKANLGHSLLKHHRFSSLQVEDEKIKGGLKWVPTKVNLDNHVIVPNLEPKSIDSADKFVEDYVSNLSKTGIKMSKQPMWDLHLLNIKTSDAESVAVLRVHHSLGDGTSLVSLFLSCTRKVSNPEELPSNSIPPTSKEGDSRSYGVKGFWPYFFFKYFWFVFSLFYNTLVDAVMVIATILMFVKDSETPLKGIVGKASGPRRIVHRSLSLDDFKFVKNAMNTVRNKREQHMLFLFIYLYIIRRTINDAVVAVTQAGLSRYLNRKYGELLLVNKGASERNNNLPKNIRLRAAIMKDLRSSSEVQELADIVKNGYKTKSGNKIGFVIFPFSIALRDDPLDYLREAKARMDRKKASLEAEFSYLLSQYTVKFGIKGANCPSKTTLLFSNVNGPQEEISFYGHPIAYVAPSCYGQTNGLTIHFVSYANKMTFILSVDDDLIPDPHQLRDDLEESLHLMKNAVIARGLTKSNASDYKY</sequence>
<organism evidence="1 2">
    <name type="scientific">Citrus sinensis</name>
    <name type="common">Sweet orange</name>
    <name type="synonym">Citrus aurantium var. sinensis</name>
    <dbReference type="NCBI Taxonomy" id="2711"/>
    <lineage>
        <taxon>Eukaryota</taxon>
        <taxon>Viridiplantae</taxon>
        <taxon>Streptophyta</taxon>
        <taxon>Embryophyta</taxon>
        <taxon>Tracheophyta</taxon>
        <taxon>Spermatophyta</taxon>
        <taxon>Magnoliopsida</taxon>
        <taxon>eudicotyledons</taxon>
        <taxon>Gunneridae</taxon>
        <taxon>Pentapetalae</taxon>
        <taxon>rosids</taxon>
        <taxon>malvids</taxon>
        <taxon>Sapindales</taxon>
        <taxon>Rutaceae</taxon>
        <taxon>Aurantioideae</taxon>
        <taxon>Citrus</taxon>
    </lineage>
</organism>
<comment type="caution">
    <text evidence="1">The sequence shown here is derived from an EMBL/GenBank/DDBJ whole genome shotgun (WGS) entry which is preliminary data.</text>
</comment>
<gene>
    <name evidence="1" type="ORF">KPL71_008562</name>
</gene>
<reference evidence="2" key="1">
    <citation type="journal article" date="2023" name="Hortic. Res.">
        <title>A chromosome-level phased genome enabling allele-level studies in sweet orange: a case study on citrus Huanglongbing tolerance.</title>
        <authorList>
            <person name="Wu B."/>
            <person name="Yu Q."/>
            <person name="Deng Z."/>
            <person name="Duan Y."/>
            <person name="Luo F."/>
            <person name="Gmitter F. Jr."/>
        </authorList>
    </citation>
    <scope>NUCLEOTIDE SEQUENCE [LARGE SCALE GENOMIC DNA]</scope>
    <source>
        <strain evidence="2">cv. Valencia</strain>
    </source>
</reference>
<dbReference type="Proteomes" id="UP000829398">
    <property type="component" value="Chromosome 3"/>
</dbReference>
<evidence type="ECO:0000313" key="2">
    <source>
        <dbReference type="Proteomes" id="UP000829398"/>
    </source>
</evidence>
<dbReference type="EMBL" id="CM039172">
    <property type="protein sequence ID" value="KAH9781674.1"/>
    <property type="molecule type" value="Genomic_DNA"/>
</dbReference>
<protein>
    <submittedName>
        <fullName evidence="1">Diacylglycerol O-acyltransferase</fullName>
    </submittedName>
</protein>
<keyword evidence="2" id="KW-1185">Reference proteome</keyword>
<proteinExistence type="predicted"/>
<evidence type="ECO:0000313" key="1">
    <source>
        <dbReference type="EMBL" id="KAH9781674.1"/>
    </source>
</evidence>
<accession>A0ACB8M7N1</accession>